<evidence type="ECO:0000313" key="3">
    <source>
        <dbReference type="Proteomes" id="UP000471521"/>
    </source>
</evidence>
<dbReference type="InterPro" id="IPR055768">
    <property type="entry name" value="DUF7344"/>
</dbReference>
<evidence type="ECO:0000313" key="2">
    <source>
        <dbReference type="EMBL" id="MXR20263.1"/>
    </source>
</evidence>
<reference evidence="2 3" key="1">
    <citation type="submission" date="2019-12" db="EMBL/GenBank/DDBJ databases">
        <title>Isolation and characterization of three novel carbon monoxide-oxidizing members of Halobacteria from salione crusts and soils.</title>
        <authorList>
            <person name="Myers M.R."/>
            <person name="King G.M."/>
        </authorList>
    </citation>
    <scope>NUCLEOTIDE SEQUENCE [LARGE SCALE GENOMIC DNA]</scope>
    <source>
        <strain evidence="2 3">PCN9</strain>
    </source>
</reference>
<dbReference type="EMBL" id="WUUU01000035">
    <property type="protein sequence ID" value="MXR20263.1"/>
    <property type="molecule type" value="Genomic_DNA"/>
</dbReference>
<proteinExistence type="predicted"/>
<dbReference type="AlphaFoldDB" id="A0A6B0SL40"/>
<accession>A0A6B0SL40</accession>
<dbReference type="InterPro" id="IPR036388">
    <property type="entry name" value="WH-like_DNA-bd_sf"/>
</dbReference>
<comment type="caution">
    <text evidence="2">The sequence shown here is derived from an EMBL/GenBank/DDBJ whole genome shotgun (WGS) entry which is preliminary data.</text>
</comment>
<dbReference type="Proteomes" id="UP000471521">
    <property type="component" value="Unassembled WGS sequence"/>
</dbReference>
<dbReference type="OrthoDB" id="21363at2157"/>
<dbReference type="Gene3D" id="1.10.10.10">
    <property type="entry name" value="Winged helix-like DNA-binding domain superfamily/Winged helix DNA-binding domain"/>
    <property type="match status" value="1"/>
</dbReference>
<dbReference type="RefSeq" id="WP_159525817.1">
    <property type="nucleotide sequence ID" value="NZ_WUUU01000035.1"/>
</dbReference>
<organism evidence="2 3">
    <name type="scientific">Halobacterium bonnevillei</name>
    <dbReference type="NCBI Taxonomy" id="2692200"/>
    <lineage>
        <taxon>Archaea</taxon>
        <taxon>Methanobacteriati</taxon>
        <taxon>Methanobacteriota</taxon>
        <taxon>Stenosarchaea group</taxon>
        <taxon>Halobacteria</taxon>
        <taxon>Halobacteriales</taxon>
        <taxon>Halobacteriaceae</taxon>
        <taxon>Halobacterium</taxon>
    </lineage>
</organism>
<feature type="domain" description="DUF7344" evidence="1">
    <location>
        <begin position="10"/>
        <end position="72"/>
    </location>
</feature>
<gene>
    <name evidence="2" type="ORF">GRX66_06470</name>
</gene>
<evidence type="ECO:0000259" key="1">
    <source>
        <dbReference type="Pfam" id="PF24035"/>
    </source>
</evidence>
<protein>
    <recommendedName>
        <fullName evidence="1">DUF7344 domain-containing protein</fullName>
    </recommendedName>
</protein>
<sequence length="98" mass="10461">MGVNPDDLLAVLANPERRVLLDELDDGPSTISQLGSALADARDAHTETEAVSMVHHVHVPKLEQTGIVDVNGDVVVPVLDTEDVGHQREASPDNARHA</sequence>
<name>A0A6B0SL40_9EURY</name>
<dbReference type="Pfam" id="PF24035">
    <property type="entry name" value="DUF7344"/>
    <property type="match status" value="1"/>
</dbReference>
<keyword evidence="3" id="KW-1185">Reference proteome</keyword>